<keyword evidence="3" id="KW-1185">Reference proteome</keyword>
<organism evidence="2 3">
    <name type="scientific">Massilia aerilata</name>
    <dbReference type="NCBI Taxonomy" id="453817"/>
    <lineage>
        <taxon>Bacteria</taxon>
        <taxon>Pseudomonadati</taxon>
        <taxon>Pseudomonadota</taxon>
        <taxon>Betaproteobacteria</taxon>
        <taxon>Burkholderiales</taxon>
        <taxon>Oxalobacteraceae</taxon>
        <taxon>Telluria group</taxon>
        <taxon>Massilia</taxon>
    </lineage>
</organism>
<evidence type="ECO:0000313" key="2">
    <source>
        <dbReference type="EMBL" id="MFC5551530.1"/>
    </source>
</evidence>
<accession>A0ABW0S6C8</accession>
<dbReference type="RefSeq" id="WP_379775752.1">
    <property type="nucleotide sequence ID" value="NZ_JBHSMZ010000024.1"/>
</dbReference>
<protein>
    <submittedName>
        <fullName evidence="2">Uncharacterized protein</fullName>
    </submittedName>
</protein>
<keyword evidence="1" id="KW-0732">Signal</keyword>
<reference evidence="3" key="1">
    <citation type="journal article" date="2019" name="Int. J. Syst. Evol. Microbiol.">
        <title>The Global Catalogue of Microorganisms (GCM) 10K type strain sequencing project: providing services to taxonomists for standard genome sequencing and annotation.</title>
        <authorList>
            <consortium name="The Broad Institute Genomics Platform"/>
            <consortium name="The Broad Institute Genome Sequencing Center for Infectious Disease"/>
            <person name="Wu L."/>
            <person name="Ma J."/>
        </authorList>
    </citation>
    <scope>NUCLEOTIDE SEQUENCE [LARGE SCALE GENOMIC DNA]</scope>
    <source>
        <strain evidence="3">CGMCC 4.5798</strain>
    </source>
</reference>
<proteinExistence type="predicted"/>
<sequence length="318" mass="33769">MSTNRITTICVIRGSRLRHAIWLLLAWAGLISSSAQAATQGETALANSPLPHERIGTSREPVKVHWVRLQGYFDGTKGHAAMLDELKADVQNCIHAAQLAGRETRPPQVWPDYVQSTQSDTYDAANRTITYATTLLYTYDHANCSLVENRRVTAKLASAKGVCDIDLANKTAHGVCDTRAHADTPAQTHIGPQAHAAGERAVSPNAQMRAALAAMEQAMKQYGPVKTGEHKTIAGIDCEVMTHVLGTDGTACISQSGSFAGWHAGTGSTGSGLELELSGVGGLNARATKAQLDAPVNTAVFAPYLASGFQVGNITKRK</sequence>
<dbReference type="Proteomes" id="UP001596086">
    <property type="component" value="Unassembled WGS sequence"/>
</dbReference>
<evidence type="ECO:0000256" key="1">
    <source>
        <dbReference type="SAM" id="SignalP"/>
    </source>
</evidence>
<dbReference type="EMBL" id="JBHSMZ010000024">
    <property type="protein sequence ID" value="MFC5551530.1"/>
    <property type="molecule type" value="Genomic_DNA"/>
</dbReference>
<comment type="caution">
    <text evidence="2">The sequence shown here is derived from an EMBL/GenBank/DDBJ whole genome shotgun (WGS) entry which is preliminary data.</text>
</comment>
<feature type="chain" id="PRO_5047343226" evidence="1">
    <location>
        <begin position="38"/>
        <end position="318"/>
    </location>
</feature>
<name>A0ABW0S6C8_9BURK</name>
<evidence type="ECO:0000313" key="3">
    <source>
        <dbReference type="Proteomes" id="UP001596086"/>
    </source>
</evidence>
<gene>
    <name evidence="2" type="ORF">ACFPO9_23690</name>
</gene>
<feature type="signal peptide" evidence="1">
    <location>
        <begin position="1"/>
        <end position="37"/>
    </location>
</feature>